<dbReference type="Gene3D" id="3.20.20.210">
    <property type="match status" value="1"/>
</dbReference>
<dbReference type="Proteomes" id="UP001329915">
    <property type="component" value="Chromosome"/>
</dbReference>
<evidence type="ECO:0000256" key="2">
    <source>
        <dbReference type="ARBA" id="ARBA00022603"/>
    </source>
</evidence>
<dbReference type="GO" id="GO:0032259">
    <property type="term" value="P:methylation"/>
    <property type="evidence" value="ECO:0007669"/>
    <property type="project" value="UniProtKB-KW"/>
</dbReference>
<dbReference type="GO" id="GO:0046872">
    <property type="term" value="F:metal ion binding"/>
    <property type="evidence" value="ECO:0007669"/>
    <property type="project" value="UniProtKB-KW"/>
</dbReference>
<evidence type="ECO:0000313" key="8">
    <source>
        <dbReference type="EMBL" id="WRO23370.1"/>
    </source>
</evidence>
<dbReference type="PANTHER" id="PTHR47099">
    <property type="entry name" value="METHYLCOBAMIDE:COM METHYLTRANSFERASE MTBA"/>
    <property type="match status" value="1"/>
</dbReference>
<keyword evidence="5" id="KW-0862">Zinc</keyword>
<dbReference type="GO" id="GO:0006779">
    <property type="term" value="P:porphyrin-containing compound biosynthetic process"/>
    <property type="evidence" value="ECO:0007669"/>
    <property type="project" value="InterPro"/>
</dbReference>
<dbReference type="InterPro" id="IPR006360">
    <property type="entry name" value="Mtase_MtaA_CmuA"/>
</dbReference>
<dbReference type="InterPro" id="IPR000257">
    <property type="entry name" value="Uroporphyrinogen_deCOase"/>
</dbReference>
<evidence type="ECO:0000256" key="1">
    <source>
        <dbReference type="ARBA" id="ARBA00001947"/>
    </source>
</evidence>
<keyword evidence="2 8" id="KW-0489">Methyltransferase</keyword>
<dbReference type="AlphaFoldDB" id="A0AAU0USP5"/>
<gene>
    <name evidence="8" type="ORF">MFMK1_003229</name>
</gene>
<keyword evidence="3 8" id="KW-0808">Transferase</keyword>
<dbReference type="InterPro" id="IPR052024">
    <property type="entry name" value="Methanogen_methyltrans"/>
</dbReference>
<name>A0AAU0USP5_9FIRM</name>
<dbReference type="EC" id="2.1.1.-" evidence="8"/>
<dbReference type="Pfam" id="PF01208">
    <property type="entry name" value="URO-D"/>
    <property type="match status" value="1"/>
</dbReference>
<sequence length="352" mass="38465">MVTSLTPKERILGLLKGEEIDRIPCFSGMGNVTTAGFQGLEYNFPQLHGDSKKMAEAAATSHRLFDFECAVVPFDLCVEAEAMGCVMNPYEDVKQLLYPTIKEKIVNSTDEMTTFEIPDNLAQRGRVPVVMDAIKRLKEDIGSEAAIGAYVLGPFTLAGQIMDLNDVVKLCLKKPDMINEMLDRLADVLITVGNAYEDAGADYICVREMGATTDVLSPRVFKKVIQPHLTKIFNNLNKPHILHICGGTNKIMDIMQETGAGALSVEQKNDLQSSRAAVGEDALIFGNIDAFNVLVSGTPEQVEEAVLAAIEGGVDAIWPSCDIWPEAPVVNLKAMTGAVKKYGAEKWARRNR</sequence>
<dbReference type="GO" id="GO:0004853">
    <property type="term" value="F:uroporphyrinogen decarboxylase activity"/>
    <property type="evidence" value="ECO:0007669"/>
    <property type="project" value="InterPro"/>
</dbReference>
<protein>
    <submittedName>
        <fullName evidence="8">MtaA/CmuA family methyltransferase</fullName>
        <ecNumber evidence="8">2.1.1.-</ecNumber>
    </submittedName>
</protein>
<evidence type="ECO:0000313" key="9">
    <source>
        <dbReference type="Proteomes" id="UP001329915"/>
    </source>
</evidence>
<dbReference type="EMBL" id="CP121694">
    <property type="protein sequence ID" value="WRO23370.1"/>
    <property type="molecule type" value="Genomic_DNA"/>
</dbReference>
<dbReference type="GO" id="GO:0006730">
    <property type="term" value="P:one-carbon metabolic process"/>
    <property type="evidence" value="ECO:0007669"/>
    <property type="project" value="InterPro"/>
</dbReference>
<feature type="domain" description="Uroporphyrinogen decarboxylase (URO-D)" evidence="7">
    <location>
        <begin position="6"/>
        <end position="342"/>
    </location>
</feature>
<keyword evidence="6" id="KW-0484">Methanogenesis</keyword>
<evidence type="ECO:0000256" key="6">
    <source>
        <dbReference type="ARBA" id="ARBA00022994"/>
    </source>
</evidence>
<evidence type="ECO:0000256" key="3">
    <source>
        <dbReference type="ARBA" id="ARBA00022679"/>
    </source>
</evidence>
<dbReference type="NCBIfam" id="NF004889">
    <property type="entry name" value="PRK06252.1"/>
    <property type="match status" value="1"/>
</dbReference>
<keyword evidence="4" id="KW-0479">Metal-binding</keyword>
<accession>A0AAU0USP5</accession>
<keyword evidence="9" id="KW-1185">Reference proteome</keyword>
<evidence type="ECO:0000259" key="7">
    <source>
        <dbReference type="Pfam" id="PF01208"/>
    </source>
</evidence>
<reference evidence="8 9" key="1">
    <citation type="submission" date="2023-04" db="EMBL/GenBank/DDBJ databases">
        <authorList>
            <person name="Hsu D."/>
        </authorList>
    </citation>
    <scope>NUCLEOTIDE SEQUENCE [LARGE SCALE GENOMIC DNA]</scope>
    <source>
        <strain evidence="8 9">MK1</strain>
    </source>
</reference>
<dbReference type="SUPFAM" id="SSF51726">
    <property type="entry name" value="UROD/MetE-like"/>
    <property type="match status" value="1"/>
</dbReference>
<dbReference type="NCBIfam" id="TIGR01463">
    <property type="entry name" value="mtaA_cmuA"/>
    <property type="match status" value="1"/>
</dbReference>
<dbReference type="GO" id="GO:0008168">
    <property type="term" value="F:methyltransferase activity"/>
    <property type="evidence" value="ECO:0007669"/>
    <property type="project" value="UniProtKB-KW"/>
</dbReference>
<evidence type="ECO:0000256" key="4">
    <source>
        <dbReference type="ARBA" id="ARBA00022723"/>
    </source>
</evidence>
<dbReference type="GO" id="GO:0015948">
    <property type="term" value="P:methanogenesis"/>
    <property type="evidence" value="ECO:0007669"/>
    <property type="project" value="UniProtKB-KW"/>
</dbReference>
<proteinExistence type="predicted"/>
<dbReference type="RefSeq" id="WP_366922756.1">
    <property type="nucleotide sequence ID" value="NZ_CP121694.1"/>
</dbReference>
<dbReference type="KEGG" id="dbc:MFMK1_003229"/>
<evidence type="ECO:0000256" key="5">
    <source>
        <dbReference type="ARBA" id="ARBA00022833"/>
    </source>
</evidence>
<organism evidence="8 9">
    <name type="scientific">Metallumcola ferriviriculae</name>
    <dbReference type="NCBI Taxonomy" id="3039180"/>
    <lineage>
        <taxon>Bacteria</taxon>
        <taxon>Bacillati</taxon>
        <taxon>Bacillota</taxon>
        <taxon>Clostridia</taxon>
        <taxon>Neomoorellales</taxon>
        <taxon>Desulfitibacteraceae</taxon>
        <taxon>Metallumcola</taxon>
    </lineage>
</organism>
<dbReference type="InterPro" id="IPR038071">
    <property type="entry name" value="UROD/MetE-like_sf"/>
</dbReference>
<dbReference type="PANTHER" id="PTHR47099:SF1">
    <property type="entry name" value="METHYLCOBAMIDE:COM METHYLTRANSFERASE MTBA"/>
    <property type="match status" value="1"/>
</dbReference>
<comment type="cofactor">
    <cofactor evidence="1">
        <name>Zn(2+)</name>
        <dbReference type="ChEBI" id="CHEBI:29105"/>
    </cofactor>
</comment>